<evidence type="ECO:0000256" key="8">
    <source>
        <dbReference type="ARBA" id="ARBA00046332"/>
    </source>
</evidence>
<dbReference type="STRING" id="419481.SAMN05216233_10277"/>
<dbReference type="InterPro" id="IPR014710">
    <property type="entry name" value="RmlC-like_jellyroll"/>
</dbReference>
<evidence type="ECO:0000256" key="2">
    <source>
        <dbReference type="ARBA" id="ARBA00022714"/>
    </source>
</evidence>
<organism evidence="11 12">
    <name type="scientific">Desulfoluna spongiiphila</name>
    <dbReference type="NCBI Taxonomy" id="419481"/>
    <lineage>
        <taxon>Bacteria</taxon>
        <taxon>Pseudomonadati</taxon>
        <taxon>Thermodesulfobacteriota</taxon>
        <taxon>Desulfobacteria</taxon>
        <taxon>Desulfobacterales</taxon>
        <taxon>Desulfolunaceae</taxon>
        <taxon>Desulfoluna</taxon>
    </lineage>
</organism>
<evidence type="ECO:0000313" key="12">
    <source>
        <dbReference type="Proteomes" id="UP000198870"/>
    </source>
</evidence>
<dbReference type="GO" id="GO:0046872">
    <property type="term" value="F:metal ion binding"/>
    <property type="evidence" value="ECO:0007669"/>
    <property type="project" value="UniProtKB-KW"/>
</dbReference>
<dbReference type="Gene3D" id="2.60.120.10">
    <property type="entry name" value="Jelly Rolls"/>
    <property type="match status" value="1"/>
</dbReference>
<keyword evidence="5" id="KW-0408">Iron</keyword>
<dbReference type="SUPFAM" id="SSF51182">
    <property type="entry name" value="RmlC-like cupins"/>
    <property type="match status" value="1"/>
</dbReference>
<dbReference type="Gene3D" id="1.10.10.1100">
    <property type="entry name" value="BFD-like [2Fe-2S]-binding domain"/>
    <property type="match status" value="2"/>
</dbReference>
<evidence type="ECO:0000256" key="6">
    <source>
        <dbReference type="ARBA" id="ARBA00023014"/>
    </source>
</evidence>
<dbReference type="PANTHER" id="PTHR37424:SF1">
    <property type="entry name" value="BACTERIOFERRITIN-ASSOCIATED FERREDOXIN"/>
    <property type="match status" value="1"/>
</dbReference>
<keyword evidence="1" id="KW-0813">Transport</keyword>
<dbReference type="Pfam" id="PF04324">
    <property type="entry name" value="Fer2_BFD"/>
    <property type="match status" value="2"/>
</dbReference>
<evidence type="ECO:0000256" key="3">
    <source>
        <dbReference type="ARBA" id="ARBA00022723"/>
    </source>
</evidence>
<accession>A0A1G5BLK5</accession>
<dbReference type="RefSeq" id="WP_092208319.1">
    <property type="nucleotide sequence ID" value="NZ_FMUX01000002.1"/>
</dbReference>
<dbReference type="OrthoDB" id="9797047at2"/>
<evidence type="ECO:0000259" key="10">
    <source>
        <dbReference type="Pfam" id="PF07883"/>
    </source>
</evidence>
<comment type="similarity">
    <text evidence="8">Belongs to the Bfd family.</text>
</comment>
<evidence type="ECO:0000256" key="7">
    <source>
        <dbReference type="ARBA" id="ARBA00039386"/>
    </source>
</evidence>
<evidence type="ECO:0000256" key="4">
    <source>
        <dbReference type="ARBA" id="ARBA00022982"/>
    </source>
</evidence>
<evidence type="ECO:0000256" key="1">
    <source>
        <dbReference type="ARBA" id="ARBA00022448"/>
    </source>
</evidence>
<proteinExistence type="inferred from homology"/>
<dbReference type="Proteomes" id="UP000198870">
    <property type="component" value="Unassembled WGS sequence"/>
</dbReference>
<keyword evidence="3" id="KW-0479">Metal-binding</keyword>
<dbReference type="InterPro" id="IPR007419">
    <property type="entry name" value="BFD-like_2Fe2S-bd_dom"/>
</dbReference>
<reference evidence="11 12" key="1">
    <citation type="submission" date="2016-10" db="EMBL/GenBank/DDBJ databases">
        <authorList>
            <person name="de Groot N.N."/>
        </authorList>
    </citation>
    <scope>NUCLEOTIDE SEQUENCE [LARGE SCALE GENOMIC DNA]</scope>
    <source>
        <strain evidence="11 12">AA1</strain>
    </source>
</reference>
<keyword evidence="6" id="KW-0411">Iron-sulfur</keyword>
<dbReference type="GO" id="GO:0051537">
    <property type="term" value="F:2 iron, 2 sulfur cluster binding"/>
    <property type="evidence" value="ECO:0007669"/>
    <property type="project" value="UniProtKB-KW"/>
</dbReference>
<protein>
    <recommendedName>
        <fullName evidence="7">Bacterioferritin-associated ferredoxin</fullName>
    </recommendedName>
</protein>
<dbReference type="Pfam" id="PF07883">
    <property type="entry name" value="Cupin_2"/>
    <property type="match status" value="1"/>
</dbReference>
<keyword evidence="12" id="KW-1185">Reference proteome</keyword>
<feature type="domain" description="BFD-like [2Fe-2S]-binding" evidence="9">
    <location>
        <begin position="87"/>
        <end position="135"/>
    </location>
</feature>
<dbReference type="PANTHER" id="PTHR37424">
    <property type="entry name" value="BACTERIOFERRITIN-ASSOCIATED FERREDOXIN"/>
    <property type="match status" value="1"/>
</dbReference>
<evidence type="ECO:0000313" key="11">
    <source>
        <dbReference type="EMBL" id="SCX90946.1"/>
    </source>
</evidence>
<dbReference type="InterPro" id="IPR011051">
    <property type="entry name" value="RmlC_Cupin_sf"/>
</dbReference>
<dbReference type="InterPro" id="IPR052371">
    <property type="entry name" value="BFD-associated_ferredoxin"/>
</dbReference>
<dbReference type="EMBL" id="FMUX01000002">
    <property type="protein sequence ID" value="SCX90946.1"/>
    <property type="molecule type" value="Genomic_DNA"/>
</dbReference>
<sequence length="187" mass="20200">MDIESLKESIETKVYHIQPDREVPLHEHPTLDEVFYCVQGSGFGVLEDQEIELNPGDVFVAPAGKMHSIRNDEPIVLTAILIPVNRIVCHCNQVSYADIRKAMACGARTVEEIQEITGAGTGCGNCIGEIEHILSMACGCNNVSMDDAVKALHGGADTVEKMVEATGAGNGCGKCKHLLQNIIDIKR</sequence>
<dbReference type="CDD" id="cd02208">
    <property type="entry name" value="cupin_RmlC-like"/>
    <property type="match status" value="1"/>
</dbReference>
<evidence type="ECO:0000259" key="9">
    <source>
        <dbReference type="Pfam" id="PF04324"/>
    </source>
</evidence>
<dbReference type="AlphaFoldDB" id="A0A1G5BLK5"/>
<feature type="domain" description="Cupin type-2" evidence="10">
    <location>
        <begin position="14"/>
        <end position="78"/>
    </location>
</feature>
<keyword evidence="2" id="KW-0001">2Fe-2S</keyword>
<keyword evidence="4" id="KW-0249">Electron transport</keyword>
<name>A0A1G5BLK5_9BACT</name>
<gene>
    <name evidence="11" type="ORF">SAMN05216233_10277</name>
</gene>
<dbReference type="InterPro" id="IPR013096">
    <property type="entry name" value="Cupin_2"/>
</dbReference>
<dbReference type="InterPro" id="IPR041854">
    <property type="entry name" value="BFD-like_2Fe2S-bd_dom_sf"/>
</dbReference>
<evidence type="ECO:0000256" key="5">
    <source>
        <dbReference type="ARBA" id="ARBA00023004"/>
    </source>
</evidence>
<feature type="domain" description="BFD-like [2Fe-2S]-binding" evidence="9">
    <location>
        <begin position="138"/>
        <end position="184"/>
    </location>
</feature>